<evidence type="ECO:0000313" key="2">
    <source>
        <dbReference type="EMBL" id="STX09437.1"/>
    </source>
</evidence>
<dbReference type="AlphaFoldDB" id="A0A8B4Q9P6"/>
<evidence type="ECO:0000256" key="1">
    <source>
        <dbReference type="SAM" id="Phobius"/>
    </source>
</evidence>
<keyword evidence="1" id="KW-1133">Transmembrane helix</keyword>
<proteinExistence type="predicted"/>
<dbReference type="InterPro" id="IPR011990">
    <property type="entry name" value="TPR-like_helical_dom_sf"/>
</dbReference>
<feature type="transmembrane region" description="Helical" evidence="1">
    <location>
        <begin position="12"/>
        <end position="31"/>
    </location>
</feature>
<protein>
    <submittedName>
        <fullName evidence="2">Uncharacterized protein</fullName>
    </submittedName>
</protein>
<evidence type="ECO:0000313" key="4">
    <source>
        <dbReference type="Proteomes" id="UP000254330"/>
    </source>
</evidence>
<dbReference type="EMBL" id="UGNP01000001">
    <property type="protein sequence ID" value="STX09437.1"/>
    <property type="molecule type" value="Genomic_DNA"/>
</dbReference>
<gene>
    <name evidence="3" type="ORF">DFR61_12744</name>
    <name evidence="2" type="ORF">NCTC10597_01112</name>
</gene>
<accession>A0A8B4Q9P6</accession>
<evidence type="ECO:0000313" key="5">
    <source>
        <dbReference type="Proteomes" id="UP000294641"/>
    </source>
</evidence>
<sequence>MGEESDIRKILYIFLTVSLVAAIAFIVPKILEQNKMEEGVEYLSKNDSEKAIIVFNEVLENNKDHVQAQSMLVQAKKMNLQQQTLKIDRVYKKGDMDQVINIASKVLKIYGDDPVIGDLTDKVVYTQNKAKTHQ</sequence>
<keyword evidence="1" id="KW-0812">Transmembrane</keyword>
<reference evidence="3 5" key="2">
    <citation type="submission" date="2019-03" db="EMBL/GenBank/DDBJ databases">
        <title>Genomic Encyclopedia of Type Strains, Phase IV (KMG-IV): sequencing the most valuable type-strain genomes for metagenomic binning, comparative biology and taxonomic classification.</title>
        <authorList>
            <person name="Goeker M."/>
        </authorList>
    </citation>
    <scope>NUCLEOTIDE SEQUENCE [LARGE SCALE GENOMIC DNA]</scope>
    <source>
        <strain evidence="3 5">DSM 20580</strain>
    </source>
</reference>
<keyword evidence="5" id="KW-1185">Reference proteome</keyword>
<dbReference type="Gene3D" id="1.25.40.10">
    <property type="entry name" value="Tetratricopeptide repeat domain"/>
    <property type="match status" value="1"/>
</dbReference>
<keyword evidence="1" id="KW-0472">Membrane</keyword>
<dbReference type="Proteomes" id="UP000254330">
    <property type="component" value="Unassembled WGS sequence"/>
</dbReference>
<name>A0A8B4Q9P6_9BACL</name>
<comment type="caution">
    <text evidence="2">The sequence shown here is derived from an EMBL/GenBank/DDBJ whole genome shotgun (WGS) entry which is preliminary data.</text>
</comment>
<evidence type="ECO:0000313" key="3">
    <source>
        <dbReference type="EMBL" id="TDR36045.1"/>
    </source>
</evidence>
<organism evidence="2 4">
    <name type="scientific">Kurthia zopfii</name>
    <dbReference type="NCBI Taxonomy" id="1650"/>
    <lineage>
        <taxon>Bacteria</taxon>
        <taxon>Bacillati</taxon>
        <taxon>Bacillota</taxon>
        <taxon>Bacilli</taxon>
        <taxon>Bacillales</taxon>
        <taxon>Caryophanaceae</taxon>
        <taxon>Kurthia</taxon>
    </lineage>
</organism>
<reference evidence="2 4" key="1">
    <citation type="submission" date="2018-06" db="EMBL/GenBank/DDBJ databases">
        <authorList>
            <consortium name="Pathogen Informatics"/>
            <person name="Doyle S."/>
        </authorList>
    </citation>
    <scope>NUCLEOTIDE SEQUENCE [LARGE SCALE GENOMIC DNA]</scope>
    <source>
        <strain evidence="2 4">NCTC10597</strain>
    </source>
</reference>
<dbReference type="Proteomes" id="UP000294641">
    <property type="component" value="Unassembled WGS sequence"/>
</dbReference>
<dbReference type="EMBL" id="SNZG01000027">
    <property type="protein sequence ID" value="TDR36045.1"/>
    <property type="molecule type" value="Genomic_DNA"/>
</dbReference>